<dbReference type="Proteomes" id="UP000611723">
    <property type="component" value="Unassembled WGS sequence"/>
</dbReference>
<dbReference type="GO" id="GO:0003677">
    <property type="term" value="F:DNA binding"/>
    <property type="evidence" value="ECO:0007669"/>
    <property type="project" value="InterPro"/>
</dbReference>
<sequence>MINQRDIVEVVFDQDFGGNHPAIVISNKLVQEIEGYFVCVMMTSRNHNDEFSFVITDDMVINPMNREHCEARCHLIQFVPTDAIIANNHNNQLKLNSFKDLIRKINDSTFSTEEL</sequence>
<organism evidence="1 2">
    <name type="scientific">Marivirga aurantiaca</name>
    <dbReference type="NCBI Taxonomy" id="2802615"/>
    <lineage>
        <taxon>Bacteria</taxon>
        <taxon>Pseudomonadati</taxon>
        <taxon>Bacteroidota</taxon>
        <taxon>Cytophagia</taxon>
        <taxon>Cytophagales</taxon>
        <taxon>Marivirgaceae</taxon>
        <taxon>Marivirga</taxon>
    </lineage>
</organism>
<protein>
    <submittedName>
        <fullName evidence="1">Type II toxin-antitoxin system PemK/MazF family toxin</fullName>
    </submittedName>
</protein>
<evidence type="ECO:0000313" key="2">
    <source>
        <dbReference type="Proteomes" id="UP000611723"/>
    </source>
</evidence>
<name>A0A935C8R8_9BACT</name>
<dbReference type="InterPro" id="IPR003477">
    <property type="entry name" value="PemK-like"/>
</dbReference>
<dbReference type="InterPro" id="IPR011067">
    <property type="entry name" value="Plasmid_toxin/cell-grow_inhib"/>
</dbReference>
<evidence type="ECO:0000313" key="1">
    <source>
        <dbReference type="EMBL" id="MBK6265645.1"/>
    </source>
</evidence>
<dbReference type="AlphaFoldDB" id="A0A935C8R8"/>
<dbReference type="Pfam" id="PF02452">
    <property type="entry name" value="PemK_toxin"/>
    <property type="match status" value="1"/>
</dbReference>
<dbReference type="SUPFAM" id="SSF50118">
    <property type="entry name" value="Cell growth inhibitor/plasmid maintenance toxic component"/>
    <property type="match status" value="1"/>
</dbReference>
<keyword evidence="2" id="KW-1185">Reference proteome</keyword>
<dbReference type="Gene3D" id="2.30.30.110">
    <property type="match status" value="1"/>
</dbReference>
<proteinExistence type="predicted"/>
<accession>A0A935C8R8</accession>
<dbReference type="RefSeq" id="WP_201431321.1">
    <property type="nucleotide sequence ID" value="NZ_JAEQBW010000004.1"/>
</dbReference>
<dbReference type="EMBL" id="JAEQBW010000004">
    <property type="protein sequence ID" value="MBK6265645.1"/>
    <property type="molecule type" value="Genomic_DNA"/>
</dbReference>
<reference evidence="1" key="1">
    <citation type="submission" date="2021-01" db="EMBL/GenBank/DDBJ databases">
        <title>Marivirga aurantiaca sp. nov., isolated from intertidal surface sediments.</title>
        <authorList>
            <person name="Zhang M."/>
        </authorList>
    </citation>
    <scope>NUCLEOTIDE SEQUENCE</scope>
    <source>
        <strain evidence="1">S37H4</strain>
    </source>
</reference>
<gene>
    <name evidence="1" type="ORF">JKA74_11400</name>
</gene>
<comment type="caution">
    <text evidence="1">The sequence shown here is derived from an EMBL/GenBank/DDBJ whole genome shotgun (WGS) entry which is preliminary data.</text>
</comment>